<protein>
    <submittedName>
        <fullName evidence="1">Uncharacterized protein</fullName>
    </submittedName>
</protein>
<name>A0A858XT51_9BACT</name>
<dbReference type="Proteomes" id="UP000500949">
    <property type="component" value="Chromosome"/>
</dbReference>
<reference evidence="1 2" key="1">
    <citation type="submission" date="2019-11" db="EMBL/GenBank/DDBJ databases">
        <title>Complete genome sequence of Bacteroides dorei DSM 17855.</title>
        <authorList>
            <person name="Russell J.T."/>
        </authorList>
    </citation>
    <scope>NUCLEOTIDE SEQUENCE [LARGE SCALE GENOMIC DNA]</scope>
    <source>
        <strain evidence="1 2">DSM 17855</strain>
    </source>
</reference>
<evidence type="ECO:0000313" key="2">
    <source>
        <dbReference type="Proteomes" id="UP000500949"/>
    </source>
</evidence>
<accession>A0A858XT51</accession>
<gene>
    <name evidence="1" type="ORF">GKD17_21210</name>
</gene>
<organism evidence="1 2">
    <name type="scientific">Phocaeicola dorei</name>
    <dbReference type="NCBI Taxonomy" id="357276"/>
    <lineage>
        <taxon>Bacteria</taxon>
        <taxon>Pseudomonadati</taxon>
        <taxon>Bacteroidota</taxon>
        <taxon>Bacteroidia</taxon>
        <taxon>Bacteroidales</taxon>
        <taxon>Bacteroidaceae</taxon>
        <taxon>Phocaeicola</taxon>
    </lineage>
</organism>
<dbReference type="GeneID" id="93449187"/>
<sequence>MDKADLIDKIRKVCRIRNDIKIDMTVKGENWFFDAIYVFLGETEIYVTDTLYIIDIEELDTESLAGIYQKIVLK</sequence>
<dbReference type="AlphaFoldDB" id="A0A858XT51"/>
<proteinExistence type="predicted"/>
<dbReference type="RefSeq" id="WP_117695223.1">
    <property type="nucleotide sequence ID" value="NZ_CP046176.1"/>
</dbReference>
<evidence type="ECO:0000313" key="1">
    <source>
        <dbReference type="EMBL" id="QJR78700.1"/>
    </source>
</evidence>
<dbReference type="EMBL" id="CP046176">
    <property type="protein sequence ID" value="QJR78700.1"/>
    <property type="molecule type" value="Genomic_DNA"/>
</dbReference>